<feature type="transmembrane region" description="Helical" evidence="6">
    <location>
        <begin position="245"/>
        <end position="266"/>
    </location>
</feature>
<keyword evidence="4 6" id="KW-0472">Membrane</keyword>
<dbReference type="RefSeq" id="XP_037890926.1">
    <property type="nucleotide sequence ID" value="XM_038034998.1"/>
</dbReference>
<dbReference type="InterPro" id="IPR013057">
    <property type="entry name" value="AA_transpt_TM"/>
</dbReference>
<evidence type="ECO:0000256" key="4">
    <source>
        <dbReference type="ARBA" id="ARBA00023136"/>
    </source>
</evidence>
<dbReference type="GeneID" id="119638287"/>
<keyword evidence="8" id="KW-1185">Reference proteome</keyword>
<dbReference type="GO" id="GO:0005774">
    <property type="term" value="C:vacuolar membrane"/>
    <property type="evidence" value="ECO:0007669"/>
    <property type="project" value="TreeGrafter"/>
</dbReference>
<evidence type="ECO:0000256" key="6">
    <source>
        <dbReference type="SAM" id="Phobius"/>
    </source>
</evidence>
<feature type="transmembrane region" description="Helical" evidence="6">
    <location>
        <begin position="363"/>
        <end position="384"/>
    </location>
</feature>
<evidence type="ECO:0000256" key="5">
    <source>
        <dbReference type="SAM" id="MobiDB-lite"/>
    </source>
</evidence>
<evidence type="ECO:0000256" key="3">
    <source>
        <dbReference type="ARBA" id="ARBA00022989"/>
    </source>
</evidence>
<feature type="transmembrane region" description="Helical" evidence="6">
    <location>
        <begin position="201"/>
        <end position="225"/>
    </location>
</feature>
<reference evidence="9" key="1">
    <citation type="submission" date="2025-08" db="UniProtKB">
        <authorList>
            <consortium name="RefSeq"/>
        </authorList>
    </citation>
    <scope>IDENTIFICATION</scope>
    <source>
        <tissue evidence="9">Whole body pupa</tissue>
    </source>
</reference>
<feature type="domain" description="Amino acid transporter transmembrane" evidence="7">
    <location>
        <begin position="47"/>
        <end position="443"/>
    </location>
</feature>
<dbReference type="PANTHER" id="PTHR22950:SF150">
    <property type="entry name" value="FI17861P1"/>
    <property type="match status" value="1"/>
</dbReference>
<evidence type="ECO:0000256" key="2">
    <source>
        <dbReference type="ARBA" id="ARBA00022692"/>
    </source>
</evidence>
<dbReference type="AlphaFoldDB" id="A0A9C6DKZ4"/>
<feature type="compositionally biased region" description="Basic and acidic residues" evidence="5">
    <location>
        <begin position="27"/>
        <end position="41"/>
    </location>
</feature>
<feature type="transmembrane region" description="Helical" evidence="6">
    <location>
        <begin position="141"/>
        <end position="163"/>
    </location>
</feature>
<evidence type="ECO:0000256" key="1">
    <source>
        <dbReference type="ARBA" id="ARBA00004141"/>
    </source>
</evidence>
<sequence length="461" mass="51026">MSANGKASVRNENSHTSPKFTNNNNRHKMDPDELRKEEEKSYKEEPTNYFQAIVHLFKGNIGPGLFAMGFAFKHGGIAVSTPFTLLLALACIHCQHLLVNCSIRMRAISGDEKYPDFAETVELCFANSPTKLRTWSKSVRIAVNVFICITQLGFCCIYFVFISTNVKKILLGYDIVMDVRILMLICFIPIWLSILIRNLKYLAPVSAFAALCMILGLGITLYYAIKDGLPPISERRMYTSPRELAIYFGTAIFAFEGIALVLPIKNCMKKTEDFDKPLGVLNVGMFVVTTMFTSAGFVGYTKWGEQVAASLSLNLGKTWGGISVQVMVSLGVLFGYCLQFHIAIQIMLPSVTHAMSRFIHSPLLINLGFRTLMSIVTLSIALLVPALGLFISLIGALCSTALALVFPPVIDMLTQREGKYPHVISYIKNFLILVLAVLGFAVGSFESLYGIITHFGKDDLS</sequence>
<feature type="compositionally biased region" description="Polar residues" evidence="5">
    <location>
        <begin position="1"/>
        <end position="24"/>
    </location>
</feature>
<feature type="transmembrane region" description="Helical" evidence="6">
    <location>
        <begin position="175"/>
        <end position="194"/>
    </location>
</feature>
<dbReference type="GO" id="GO:0015179">
    <property type="term" value="F:L-amino acid transmembrane transporter activity"/>
    <property type="evidence" value="ECO:0007669"/>
    <property type="project" value="TreeGrafter"/>
</dbReference>
<feature type="transmembrane region" description="Helical" evidence="6">
    <location>
        <begin position="390"/>
        <end position="410"/>
    </location>
</feature>
<proteinExistence type="predicted"/>
<evidence type="ECO:0000313" key="9">
    <source>
        <dbReference type="RefSeq" id="XP_037890926.1"/>
    </source>
</evidence>
<protein>
    <submittedName>
        <fullName evidence="9">Proton-coupled amino acid transporter 1</fullName>
    </submittedName>
</protein>
<dbReference type="Pfam" id="PF01490">
    <property type="entry name" value="Aa_trans"/>
    <property type="match status" value="1"/>
</dbReference>
<keyword evidence="2 6" id="KW-0812">Transmembrane</keyword>
<feature type="transmembrane region" description="Helical" evidence="6">
    <location>
        <begin position="430"/>
        <end position="452"/>
    </location>
</feature>
<evidence type="ECO:0000313" key="8">
    <source>
        <dbReference type="Proteomes" id="UP000092443"/>
    </source>
</evidence>
<feature type="transmembrane region" description="Helical" evidence="6">
    <location>
        <begin position="320"/>
        <end position="342"/>
    </location>
</feature>
<comment type="subcellular location">
    <subcellularLocation>
        <location evidence="1">Membrane</location>
        <topology evidence="1">Multi-pass membrane protein</topology>
    </subcellularLocation>
</comment>
<accession>A0A9C6DKZ4</accession>
<keyword evidence="3 6" id="KW-1133">Transmembrane helix</keyword>
<feature type="transmembrane region" description="Helical" evidence="6">
    <location>
        <begin position="278"/>
        <end position="300"/>
    </location>
</feature>
<dbReference type="KEGG" id="gfs:119638287"/>
<dbReference type="Proteomes" id="UP000092443">
    <property type="component" value="Unplaced"/>
</dbReference>
<feature type="region of interest" description="Disordered" evidence="5">
    <location>
        <begin position="1"/>
        <end position="41"/>
    </location>
</feature>
<organism evidence="8 9">
    <name type="scientific">Glossina fuscipes</name>
    <dbReference type="NCBI Taxonomy" id="7396"/>
    <lineage>
        <taxon>Eukaryota</taxon>
        <taxon>Metazoa</taxon>
        <taxon>Ecdysozoa</taxon>
        <taxon>Arthropoda</taxon>
        <taxon>Hexapoda</taxon>
        <taxon>Insecta</taxon>
        <taxon>Pterygota</taxon>
        <taxon>Neoptera</taxon>
        <taxon>Endopterygota</taxon>
        <taxon>Diptera</taxon>
        <taxon>Brachycera</taxon>
        <taxon>Muscomorpha</taxon>
        <taxon>Hippoboscoidea</taxon>
        <taxon>Glossinidae</taxon>
        <taxon>Glossina</taxon>
    </lineage>
</organism>
<evidence type="ECO:0000259" key="7">
    <source>
        <dbReference type="Pfam" id="PF01490"/>
    </source>
</evidence>
<dbReference type="PANTHER" id="PTHR22950">
    <property type="entry name" value="AMINO ACID TRANSPORTER"/>
    <property type="match status" value="1"/>
</dbReference>
<gene>
    <name evidence="9" type="primary">LOC119638287</name>
</gene>
<name>A0A9C6DKZ4_9MUSC</name>